<dbReference type="WBParaSite" id="RSKR_0000433700.1">
    <property type="protein sequence ID" value="RSKR_0000433700.1"/>
    <property type="gene ID" value="RSKR_0000433700"/>
</dbReference>
<proteinExistence type="predicted"/>
<sequence>MYVWRLLIIFIVFGCCVFAGKIIPDFDDKNDDEENGQIDKNDEPQDLDKEAQQDRMSRSYWFRIMDDPLTKESLKKSCYSMSGKNKTLNGFYGSLDVMSRLGKVAAYLRIFRRHMQAPNGMDGFNYLFPDFPFDLDTKIMESCTKHIWVGFEKLNEEYYQFQGVHEPIDTLTGFEPFQCADESFCPDPCCGRWEKRNVTCSNDKCQVSSNQTETAMRDCVVLPGLNTDFSSIASNNWNITCSCEKESFEYDVDLDLCIDIDECLNSNAKCRRNEVCVNKIGGFSCLCKPGFVKDKKGKCVNINPKKMTWYSHNFSTFALSTY</sequence>
<dbReference type="Proteomes" id="UP000095286">
    <property type="component" value="Unplaced"/>
</dbReference>
<protein>
    <submittedName>
        <fullName evidence="2">EGF-like domain-containing protein</fullName>
    </submittedName>
</protein>
<accession>A0AC35TU73</accession>
<reference evidence="2" key="1">
    <citation type="submission" date="2016-11" db="UniProtKB">
        <authorList>
            <consortium name="WormBaseParasite"/>
        </authorList>
    </citation>
    <scope>IDENTIFICATION</scope>
    <source>
        <strain evidence="2">KR3021</strain>
    </source>
</reference>
<organism evidence="1 2">
    <name type="scientific">Rhabditophanes sp. KR3021</name>
    <dbReference type="NCBI Taxonomy" id="114890"/>
    <lineage>
        <taxon>Eukaryota</taxon>
        <taxon>Metazoa</taxon>
        <taxon>Ecdysozoa</taxon>
        <taxon>Nematoda</taxon>
        <taxon>Chromadorea</taxon>
        <taxon>Rhabditida</taxon>
        <taxon>Tylenchina</taxon>
        <taxon>Panagrolaimomorpha</taxon>
        <taxon>Strongyloidoidea</taxon>
        <taxon>Alloionematidae</taxon>
        <taxon>Rhabditophanes</taxon>
    </lineage>
</organism>
<evidence type="ECO:0000313" key="1">
    <source>
        <dbReference type="Proteomes" id="UP000095286"/>
    </source>
</evidence>
<name>A0AC35TU73_9BILA</name>
<evidence type="ECO:0000313" key="2">
    <source>
        <dbReference type="WBParaSite" id="RSKR_0000433700.1"/>
    </source>
</evidence>